<gene>
    <name evidence="2" type="ORF">V4F39_12525</name>
</gene>
<keyword evidence="3" id="KW-1185">Reference proteome</keyword>
<evidence type="ECO:0008006" key="4">
    <source>
        <dbReference type="Google" id="ProtNLM"/>
    </source>
</evidence>
<evidence type="ECO:0000313" key="3">
    <source>
        <dbReference type="Proteomes" id="UP001336250"/>
    </source>
</evidence>
<dbReference type="InterPro" id="IPR017946">
    <property type="entry name" value="PLC-like_Pdiesterase_TIM-brl"/>
</dbReference>
<organism evidence="2 3">
    <name type="scientific">Aquincola agrisoli</name>
    <dbReference type="NCBI Taxonomy" id="3119538"/>
    <lineage>
        <taxon>Bacteria</taxon>
        <taxon>Pseudomonadati</taxon>
        <taxon>Pseudomonadota</taxon>
        <taxon>Betaproteobacteria</taxon>
        <taxon>Burkholderiales</taxon>
        <taxon>Sphaerotilaceae</taxon>
        <taxon>Aquincola</taxon>
    </lineage>
</organism>
<dbReference type="Proteomes" id="UP001336250">
    <property type="component" value="Unassembled WGS sequence"/>
</dbReference>
<dbReference type="GO" id="GO:0006629">
    <property type="term" value="P:lipid metabolic process"/>
    <property type="evidence" value="ECO:0007669"/>
    <property type="project" value="InterPro"/>
</dbReference>
<accession>A0AAW9Q627</accession>
<sequence length="334" mass="36165">MDCWLLTTNFDLAPTLSAVWALRREETSLELGPHRRGDGRGRVMNRVLTAVIAGTAIAVSVAISLAATAVGRQWLHGVDAVLLGERVMDTLARLRSDEDWATAQALRPGQNYAWLHAGGAPVRIAHALGDSGAVTANTLAAARRAYAAGFRLLEVDLVLERGELRCQHDPGPQGDLVKDGCTFDTLVGAVPPDVWLVLDIKTDFAAAGQYVVDRAMATGDARRIVFQLYRPEDVALFNRWQAHNQAPLPGPILTAYLAHRRIDHVAEQAARIGVQAFTLPLSRLPALSRRLSSGVVLVHPVHNCASWARALRRADGVYTVSSLRCSTPSSMKSP</sequence>
<comment type="caution">
    <text evidence="2">The sequence shown here is derived from an EMBL/GenBank/DDBJ whole genome shotgun (WGS) entry which is preliminary data.</text>
</comment>
<proteinExistence type="predicted"/>
<feature type="transmembrane region" description="Helical" evidence="1">
    <location>
        <begin position="43"/>
        <end position="67"/>
    </location>
</feature>
<name>A0AAW9Q627_9BURK</name>
<dbReference type="Gene3D" id="3.20.20.190">
    <property type="entry name" value="Phosphatidylinositol (PI) phosphodiesterase"/>
    <property type="match status" value="1"/>
</dbReference>
<dbReference type="SUPFAM" id="SSF51695">
    <property type="entry name" value="PLC-like phosphodiesterases"/>
    <property type="match status" value="1"/>
</dbReference>
<protein>
    <recommendedName>
        <fullName evidence="4">GP-PDE domain-containing protein</fullName>
    </recommendedName>
</protein>
<dbReference type="EMBL" id="JAZIBG010000028">
    <property type="protein sequence ID" value="MEF7614739.1"/>
    <property type="molecule type" value="Genomic_DNA"/>
</dbReference>
<keyword evidence="1" id="KW-0812">Transmembrane</keyword>
<dbReference type="GO" id="GO:0008081">
    <property type="term" value="F:phosphoric diester hydrolase activity"/>
    <property type="evidence" value="ECO:0007669"/>
    <property type="project" value="InterPro"/>
</dbReference>
<evidence type="ECO:0000256" key="1">
    <source>
        <dbReference type="SAM" id="Phobius"/>
    </source>
</evidence>
<dbReference type="AlphaFoldDB" id="A0AAW9Q627"/>
<evidence type="ECO:0000313" key="2">
    <source>
        <dbReference type="EMBL" id="MEF7614739.1"/>
    </source>
</evidence>
<reference evidence="2 3" key="1">
    <citation type="submission" date="2024-02" db="EMBL/GenBank/DDBJ databases">
        <title>Genome sequence of Aquincola sp. MAHUQ-54.</title>
        <authorList>
            <person name="Huq M.A."/>
        </authorList>
    </citation>
    <scope>NUCLEOTIDE SEQUENCE [LARGE SCALE GENOMIC DNA]</scope>
    <source>
        <strain evidence="2 3">MAHUQ-54</strain>
    </source>
</reference>
<keyword evidence="1" id="KW-1133">Transmembrane helix</keyword>
<keyword evidence="1" id="KW-0472">Membrane</keyword>